<dbReference type="Proteomes" id="UP000029833">
    <property type="component" value="Unassembled WGS sequence"/>
</dbReference>
<dbReference type="OrthoDB" id="9773549at2"/>
<dbReference type="RefSeq" id="WP_034634267.1">
    <property type="nucleotide sequence ID" value="NZ_AXNT01000149.1"/>
</dbReference>
<dbReference type="EMBL" id="AXNT01000149">
    <property type="protein sequence ID" value="KGM00932.1"/>
    <property type="molecule type" value="Genomic_DNA"/>
</dbReference>
<organism evidence="2 3">
    <name type="scientific">Cellulomonas cellasea DSM 20118</name>
    <dbReference type="NCBI Taxonomy" id="1408250"/>
    <lineage>
        <taxon>Bacteria</taxon>
        <taxon>Bacillati</taxon>
        <taxon>Actinomycetota</taxon>
        <taxon>Actinomycetes</taxon>
        <taxon>Micrococcales</taxon>
        <taxon>Cellulomonadaceae</taxon>
        <taxon>Cellulomonas</taxon>
    </lineage>
</organism>
<dbReference type="GO" id="GO:0016787">
    <property type="term" value="F:hydrolase activity"/>
    <property type="evidence" value="ECO:0007669"/>
    <property type="project" value="UniProtKB-KW"/>
</dbReference>
<sequence>MATFVLIHGAGDVGWYWHLVEAKLRARGHDVVAPDLPCDDDTAGLVEYADAVVAAVAARPDLHPDLVVVAQSFGGFTAPLVCERLPARLLVLVAAMIPAPGEAPAEHTENTRYADDAWGGYGDEIEVFYPDVPRALALEAVRRAPRQSEARMREPSPLRAWPDVPTRVLLCRDDRVLPARYLRRVAHERLGITPDEIDGGHTPALSRPRELADRLLAYAAEQGMAASGPPPERP</sequence>
<comment type="caution">
    <text evidence="2">The sequence shown here is derived from an EMBL/GenBank/DDBJ whole genome shotgun (WGS) entry which is preliminary data.</text>
</comment>
<evidence type="ECO:0000313" key="3">
    <source>
        <dbReference type="Proteomes" id="UP000029833"/>
    </source>
</evidence>
<dbReference type="InterPro" id="IPR029058">
    <property type="entry name" value="AB_hydrolase_fold"/>
</dbReference>
<dbReference type="Gene3D" id="3.40.50.1820">
    <property type="entry name" value="alpha/beta hydrolase"/>
    <property type="match status" value="1"/>
</dbReference>
<dbReference type="STRING" id="1408250.Q760_05215"/>
<dbReference type="Pfam" id="PF12697">
    <property type="entry name" value="Abhydrolase_6"/>
    <property type="match status" value="1"/>
</dbReference>
<reference evidence="2 3" key="1">
    <citation type="submission" date="2013-10" db="EMBL/GenBank/DDBJ databases">
        <authorList>
            <person name="Wang G."/>
            <person name="Zhuang W."/>
        </authorList>
    </citation>
    <scope>NUCLEOTIDE SEQUENCE [LARGE SCALE GENOMIC DNA]</scope>
    <source>
        <strain evidence="2 3">DSM 20118</strain>
    </source>
</reference>
<name>A0A0A0B439_9CELL</name>
<keyword evidence="3" id="KW-1185">Reference proteome</keyword>
<evidence type="ECO:0000259" key="1">
    <source>
        <dbReference type="Pfam" id="PF12697"/>
    </source>
</evidence>
<proteinExistence type="predicted"/>
<dbReference type="PANTHER" id="PTHR37017">
    <property type="entry name" value="AB HYDROLASE-1 DOMAIN-CONTAINING PROTEIN-RELATED"/>
    <property type="match status" value="1"/>
</dbReference>
<protein>
    <submittedName>
        <fullName evidence="2">Alpha/beta hydrolase</fullName>
    </submittedName>
</protein>
<dbReference type="PANTHER" id="PTHR37017:SF11">
    <property type="entry name" value="ESTERASE_LIPASE_THIOESTERASE DOMAIN-CONTAINING PROTEIN"/>
    <property type="match status" value="1"/>
</dbReference>
<dbReference type="InterPro" id="IPR000073">
    <property type="entry name" value="AB_hydrolase_1"/>
</dbReference>
<dbReference type="AlphaFoldDB" id="A0A0A0B439"/>
<evidence type="ECO:0000313" key="2">
    <source>
        <dbReference type="EMBL" id="KGM00932.1"/>
    </source>
</evidence>
<accession>A0A0A0B439</accession>
<gene>
    <name evidence="2" type="ORF">Q760_05215</name>
</gene>
<dbReference type="InterPro" id="IPR052897">
    <property type="entry name" value="Sec-Metab_Biosynth_Hydrolase"/>
</dbReference>
<keyword evidence="2" id="KW-0378">Hydrolase</keyword>
<feature type="domain" description="AB hydrolase-1" evidence="1">
    <location>
        <begin position="4"/>
        <end position="213"/>
    </location>
</feature>
<dbReference type="SUPFAM" id="SSF53474">
    <property type="entry name" value="alpha/beta-Hydrolases"/>
    <property type="match status" value="1"/>
</dbReference>